<protein>
    <recommendedName>
        <fullName evidence="2">Amidinotransferase</fullName>
    </recommendedName>
</protein>
<reference evidence="1" key="1">
    <citation type="journal article" date="2020" name="Nature">
        <title>Giant virus diversity and host interactions through global metagenomics.</title>
        <authorList>
            <person name="Schulz F."/>
            <person name="Roux S."/>
            <person name="Paez-Espino D."/>
            <person name="Jungbluth S."/>
            <person name="Walsh D.A."/>
            <person name="Denef V.J."/>
            <person name="McMahon K.D."/>
            <person name="Konstantinidis K.T."/>
            <person name="Eloe-Fadrosh E.A."/>
            <person name="Kyrpides N.C."/>
            <person name="Woyke T."/>
        </authorList>
    </citation>
    <scope>NUCLEOTIDE SEQUENCE</scope>
    <source>
        <strain evidence="1">GVMAG-S-1035118-87</strain>
    </source>
</reference>
<dbReference type="EMBL" id="MN740626">
    <property type="protein sequence ID" value="QHS79127.1"/>
    <property type="molecule type" value="Genomic_DNA"/>
</dbReference>
<dbReference type="AlphaFoldDB" id="A0A6C0AH40"/>
<dbReference type="Gene3D" id="3.75.10.10">
    <property type="entry name" value="L-arginine/glycine Amidinotransferase, Chain A"/>
    <property type="match status" value="1"/>
</dbReference>
<sequence>MPFQTGQNPYIHHQHIHSSKAHAQHSRLAHSLSALVYPLPQLPCPDIVFMANAGLSLPRLQRVLLPRMKFPQRQQELPYLKQMFKHLRIPTMDYPGTEPFEGQAELKWVDGGRKAVCGYGYRSTKQTFVELDRLFGQLYKDKPQLLVLKLASADFYHLDVAMLEYDDKCIVHRRAFSPTSIRKLEHFLGKQNVTVLDTTDTFCLNAIVDGKRLITHKLKDPHLKSWLQDLTGRTVHEIDTSEFEKSGGSVRCMVLDV</sequence>
<proteinExistence type="predicted"/>
<organism evidence="1">
    <name type="scientific">viral metagenome</name>
    <dbReference type="NCBI Taxonomy" id="1070528"/>
    <lineage>
        <taxon>unclassified sequences</taxon>
        <taxon>metagenomes</taxon>
        <taxon>organismal metagenomes</taxon>
    </lineage>
</organism>
<name>A0A6C0AH40_9ZZZZ</name>
<evidence type="ECO:0000313" key="1">
    <source>
        <dbReference type="EMBL" id="QHS79127.1"/>
    </source>
</evidence>
<dbReference type="SUPFAM" id="SSF55909">
    <property type="entry name" value="Pentein"/>
    <property type="match status" value="1"/>
</dbReference>
<accession>A0A6C0AH40</accession>
<evidence type="ECO:0008006" key="2">
    <source>
        <dbReference type="Google" id="ProtNLM"/>
    </source>
</evidence>